<keyword evidence="1" id="KW-0805">Transcription regulation</keyword>
<dbReference type="EMBL" id="AEWJ01000054">
    <property type="protein sequence ID" value="EGD57699.1"/>
    <property type="molecule type" value="Genomic_DNA"/>
</dbReference>
<dbReference type="InterPro" id="IPR001647">
    <property type="entry name" value="HTH_TetR"/>
</dbReference>
<dbReference type="OrthoDB" id="9811084at2"/>
<sequence length="222" mass="24094">MMADAKPTETKTSPASDTRARLIAHGLDAMLRHGYDGVGIGGILTAAGVPKGSFYYFFASKEDFCLAVLDAYRAHYAALREAIFADRDRPALDRLTAYLTSLEIAHAAERPLGGCFYGVLAQTASARSDRVRSRLSEVFADWQTQIAVLLNEARDRGETSPHLDADEAAAFLIDAYEGMLLRAKADGRPLSTHFDRLRRMALTAFGAGHATHGSIDSSSPTR</sequence>
<evidence type="ECO:0000313" key="7">
    <source>
        <dbReference type="Proteomes" id="UP000004728"/>
    </source>
</evidence>
<dbReference type="Pfam" id="PF00440">
    <property type="entry name" value="TetR_N"/>
    <property type="match status" value="1"/>
</dbReference>
<reference evidence="6 7" key="1">
    <citation type="journal article" date="2012" name="J. Bacteriol.">
        <title>Draft Genome Sequence of Novosphingobium nitrogenifigens Y88T.</title>
        <authorList>
            <person name="Strabala T.J."/>
            <person name="Macdonald L."/>
            <person name="Liu V."/>
            <person name="Smit A.M."/>
        </authorList>
    </citation>
    <scope>NUCLEOTIDE SEQUENCE [LARGE SCALE GENOMIC DNA]</scope>
    <source>
        <strain evidence="6 7">DSM 19370</strain>
    </source>
</reference>
<dbReference type="PANTHER" id="PTHR47506">
    <property type="entry name" value="TRANSCRIPTIONAL REGULATORY PROTEIN"/>
    <property type="match status" value="1"/>
</dbReference>
<feature type="domain" description="HTH tetR-type" evidence="5">
    <location>
        <begin position="16"/>
        <end position="76"/>
    </location>
</feature>
<dbReference type="AlphaFoldDB" id="F1ZC94"/>
<evidence type="ECO:0000256" key="2">
    <source>
        <dbReference type="ARBA" id="ARBA00023125"/>
    </source>
</evidence>
<dbReference type="Proteomes" id="UP000004728">
    <property type="component" value="Unassembled WGS sequence"/>
</dbReference>
<dbReference type="PANTHER" id="PTHR47506:SF6">
    <property type="entry name" value="HTH-TYPE TRANSCRIPTIONAL REPRESSOR NEMR"/>
    <property type="match status" value="1"/>
</dbReference>
<dbReference type="SUPFAM" id="SSF48498">
    <property type="entry name" value="Tetracyclin repressor-like, C-terminal domain"/>
    <property type="match status" value="1"/>
</dbReference>
<dbReference type="InterPro" id="IPR011075">
    <property type="entry name" value="TetR_C"/>
</dbReference>
<evidence type="ECO:0000256" key="4">
    <source>
        <dbReference type="PROSITE-ProRule" id="PRU00335"/>
    </source>
</evidence>
<dbReference type="FunCoup" id="F1ZC94">
    <property type="interactions" value="145"/>
</dbReference>
<dbReference type="InterPro" id="IPR036271">
    <property type="entry name" value="Tet_transcr_reg_TetR-rel_C_sf"/>
</dbReference>
<accession>F1ZC94</accession>
<dbReference type="InParanoid" id="F1ZC94"/>
<dbReference type="PROSITE" id="PS50977">
    <property type="entry name" value="HTH_TETR_2"/>
    <property type="match status" value="1"/>
</dbReference>
<organism evidence="6 7">
    <name type="scientific">Novosphingobium nitrogenifigens DSM 19370</name>
    <dbReference type="NCBI Taxonomy" id="983920"/>
    <lineage>
        <taxon>Bacteria</taxon>
        <taxon>Pseudomonadati</taxon>
        <taxon>Pseudomonadota</taxon>
        <taxon>Alphaproteobacteria</taxon>
        <taxon>Sphingomonadales</taxon>
        <taxon>Sphingomonadaceae</taxon>
        <taxon>Novosphingobium</taxon>
    </lineage>
</organism>
<evidence type="ECO:0000256" key="3">
    <source>
        <dbReference type="ARBA" id="ARBA00023163"/>
    </source>
</evidence>
<protein>
    <submittedName>
        <fullName evidence="6">Putative transcriptional regulator protein, TetR family</fullName>
    </submittedName>
</protein>
<name>F1ZC94_9SPHN</name>
<keyword evidence="7" id="KW-1185">Reference proteome</keyword>
<dbReference type="eggNOG" id="COG1309">
    <property type="taxonomic scope" value="Bacteria"/>
</dbReference>
<dbReference type="HOGENOM" id="CLU_069356_28_1_5"/>
<dbReference type="Pfam" id="PF16925">
    <property type="entry name" value="TetR_C_13"/>
    <property type="match status" value="1"/>
</dbReference>
<keyword evidence="2 4" id="KW-0238">DNA-binding</keyword>
<dbReference type="Gene3D" id="1.10.357.10">
    <property type="entry name" value="Tetracycline Repressor, domain 2"/>
    <property type="match status" value="1"/>
</dbReference>
<evidence type="ECO:0000313" key="6">
    <source>
        <dbReference type="EMBL" id="EGD57699.1"/>
    </source>
</evidence>
<evidence type="ECO:0000259" key="5">
    <source>
        <dbReference type="PROSITE" id="PS50977"/>
    </source>
</evidence>
<dbReference type="InterPro" id="IPR009057">
    <property type="entry name" value="Homeodomain-like_sf"/>
</dbReference>
<feature type="DNA-binding region" description="H-T-H motif" evidence="4">
    <location>
        <begin position="39"/>
        <end position="58"/>
    </location>
</feature>
<comment type="caution">
    <text evidence="6">The sequence shown here is derived from an EMBL/GenBank/DDBJ whole genome shotgun (WGS) entry which is preliminary data.</text>
</comment>
<evidence type="ECO:0000256" key="1">
    <source>
        <dbReference type="ARBA" id="ARBA00023015"/>
    </source>
</evidence>
<gene>
    <name evidence="6" type="ORF">Y88_3025</name>
</gene>
<proteinExistence type="predicted"/>
<dbReference type="SUPFAM" id="SSF46689">
    <property type="entry name" value="Homeodomain-like"/>
    <property type="match status" value="1"/>
</dbReference>
<dbReference type="GO" id="GO:0003677">
    <property type="term" value="F:DNA binding"/>
    <property type="evidence" value="ECO:0007669"/>
    <property type="project" value="UniProtKB-UniRule"/>
</dbReference>
<dbReference type="STRING" id="983920.Y88_3025"/>
<dbReference type="RefSeq" id="WP_008071022.1">
    <property type="nucleotide sequence ID" value="NZ_GL876934.1"/>
</dbReference>
<keyword evidence="3" id="KW-0804">Transcription</keyword>